<feature type="domain" description="ABC transmembrane type-1" evidence="12">
    <location>
        <begin position="16"/>
        <end position="225"/>
    </location>
</feature>
<evidence type="ECO:0000256" key="6">
    <source>
        <dbReference type="ARBA" id="ARBA00022505"/>
    </source>
</evidence>
<keyword evidence="9 10" id="KW-0472">Membrane</keyword>
<evidence type="ECO:0000256" key="7">
    <source>
        <dbReference type="ARBA" id="ARBA00022692"/>
    </source>
</evidence>
<evidence type="ECO:0000313" key="13">
    <source>
        <dbReference type="EMBL" id="MFD2235446.1"/>
    </source>
</evidence>
<feature type="transmembrane region" description="Helical" evidence="10">
    <location>
        <begin position="203"/>
        <end position="225"/>
    </location>
</feature>
<keyword evidence="7 10" id="KW-0812">Transmembrane</keyword>
<dbReference type="PANTHER" id="PTHR30183">
    <property type="entry name" value="MOLYBDENUM TRANSPORT SYSTEM PERMEASE PROTEIN MODB"/>
    <property type="match status" value="1"/>
</dbReference>
<dbReference type="Pfam" id="PF00528">
    <property type="entry name" value="BPD_transp_1"/>
    <property type="match status" value="1"/>
</dbReference>
<organism evidence="13 14">
    <name type="scientific">Phaeospirillum tilakii</name>
    <dbReference type="NCBI Taxonomy" id="741673"/>
    <lineage>
        <taxon>Bacteria</taxon>
        <taxon>Pseudomonadati</taxon>
        <taxon>Pseudomonadota</taxon>
        <taxon>Alphaproteobacteria</taxon>
        <taxon>Rhodospirillales</taxon>
        <taxon>Rhodospirillaceae</taxon>
        <taxon>Phaeospirillum</taxon>
    </lineage>
</organism>
<keyword evidence="5" id="KW-1003">Cell membrane</keyword>
<evidence type="ECO:0000256" key="11">
    <source>
        <dbReference type="RuleBase" id="RU365097"/>
    </source>
</evidence>
<comment type="subcellular location">
    <subcellularLocation>
        <location evidence="11">Cell inner membrane</location>
        <topology evidence="11">Multi-pass membrane protein</topology>
    </subcellularLocation>
    <subcellularLocation>
        <location evidence="2 10">Cell membrane</location>
        <topology evidence="2 10">Multi-pass membrane protein</topology>
    </subcellularLocation>
</comment>
<dbReference type="RefSeq" id="WP_377318641.1">
    <property type="nucleotide sequence ID" value="NZ_JBHUIY010000047.1"/>
</dbReference>
<dbReference type="InterPro" id="IPR000515">
    <property type="entry name" value="MetI-like"/>
</dbReference>
<dbReference type="NCBIfam" id="TIGR02141">
    <property type="entry name" value="modB_ABC"/>
    <property type="match status" value="1"/>
</dbReference>
<dbReference type="InterPro" id="IPR011867">
    <property type="entry name" value="ModB_ABC"/>
</dbReference>
<dbReference type="NCBIfam" id="NF006939">
    <property type="entry name" value="PRK09421.1"/>
    <property type="match status" value="1"/>
</dbReference>
<dbReference type="EMBL" id="JBHUIY010000047">
    <property type="protein sequence ID" value="MFD2235446.1"/>
    <property type="molecule type" value="Genomic_DNA"/>
</dbReference>
<comment type="function">
    <text evidence="1 11">Part of the binding-protein-dependent transport system for molybdenum; probably responsible for the translocation of the substrate across the membrane.</text>
</comment>
<keyword evidence="14" id="KW-1185">Reference proteome</keyword>
<protein>
    <recommendedName>
        <fullName evidence="11">Molybdenum transport system permease</fullName>
    </recommendedName>
</protein>
<dbReference type="Proteomes" id="UP001597296">
    <property type="component" value="Unassembled WGS sequence"/>
</dbReference>
<evidence type="ECO:0000256" key="8">
    <source>
        <dbReference type="ARBA" id="ARBA00022989"/>
    </source>
</evidence>
<name>A0ABW5CGQ1_9PROT</name>
<evidence type="ECO:0000256" key="5">
    <source>
        <dbReference type="ARBA" id="ARBA00022475"/>
    </source>
</evidence>
<evidence type="ECO:0000256" key="2">
    <source>
        <dbReference type="ARBA" id="ARBA00004651"/>
    </source>
</evidence>
<comment type="similarity">
    <text evidence="3 11">Belongs to the binding-protein-dependent transport system permease family. CysTW subfamily.</text>
</comment>
<dbReference type="InterPro" id="IPR035906">
    <property type="entry name" value="MetI-like_sf"/>
</dbReference>
<feature type="transmembrane region" description="Helical" evidence="10">
    <location>
        <begin position="95"/>
        <end position="120"/>
    </location>
</feature>
<dbReference type="PROSITE" id="PS50928">
    <property type="entry name" value="ABC_TM1"/>
    <property type="match status" value="1"/>
</dbReference>
<evidence type="ECO:0000259" key="12">
    <source>
        <dbReference type="PROSITE" id="PS50928"/>
    </source>
</evidence>
<accession>A0ABW5CGQ1</accession>
<evidence type="ECO:0000256" key="4">
    <source>
        <dbReference type="ARBA" id="ARBA00022448"/>
    </source>
</evidence>
<gene>
    <name evidence="13" type="primary">modB</name>
    <name evidence="13" type="ORF">ACFSNB_16710</name>
</gene>
<evidence type="ECO:0000256" key="1">
    <source>
        <dbReference type="ARBA" id="ARBA00002949"/>
    </source>
</evidence>
<feature type="transmembrane region" description="Helical" evidence="10">
    <location>
        <begin position="141"/>
        <end position="163"/>
    </location>
</feature>
<keyword evidence="6 11" id="KW-0500">Molybdenum</keyword>
<sequence length="234" mass="24862">MDPAWFVLTPLEREALALSLLVSGWAVVGSLPFGVLFAWLLARRDFPGKSLLDGVIHLPLVLPPVVVGYALLVLFGRRGVIGAALYDWFGVTVAFTWKGAAIASAVVAFPLMVRAIRLALEGVDRRLEQAARTLGCGPVRTFFVVTLPLAAPGLLAGVILAFARSLSEFGATITFVSNIPGETRTLPIALYALTQVPGGDAPAFRLCVISVVVAFAALLASEILARRVRERIGS</sequence>
<keyword evidence="11" id="KW-0997">Cell inner membrane</keyword>
<dbReference type="PANTHER" id="PTHR30183:SF3">
    <property type="entry name" value="MOLYBDENUM TRANSPORT SYSTEM PERMEASE PROTEIN MODB"/>
    <property type="match status" value="1"/>
</dbReference>
<reference evidence="14" key="1">
    <citation type="journal article" date="2019" name="Int. J. Syst. Evol. Microbiol.">
        <title>The Global Catalogue of Microorganisms (GCM) 10K type strain sequencing project: providing services to taxonomists for standard genome sequencing and annotation.</title>
        <authorList>
            <consortium name="The Broad Institute Genomics Platform"/>
            <consortium name="The Broad Institute Genome Sequencing Center for Infectious Disease"/>
            <person name="Wu L."/>
            <person name="Ma J."/>
        </authorList>
    </citation>
    <scope>NUCLEOTIDE SEQUENCE [LARGE SCALE GENOMIC DNA]</scope>
    <source>
        <strain evidence="14">KCTC 15012</strain>
    </source>
</reference>
<evidence type="ECO:0000313" key="14">
    <source>
        <dbReference type="Proteomes" id="UP001597296"/>
    </source>
</evidence>
<dbReference type="Gene3D" id="1.10.3720.10">
    <property type="entry name" value="MetI-like"/>
    <property type="match status" value="1"/>
</dbReference>
<feature type="transmembrane region" description="Helical" evidence="10">
    <location>
        <begin position="54"/>
        <end position="75"/>
    </location>
</feature>
<evidence type="ECO:0000256" key="9">
    <source>
        <dbReference type="ARBA" id="ARBA00023136"/>
    </source>
</evidence>
<evidence type="ECO:0000256" key="3">
    <source>
        <dbReference type="ARBA" id="ARBA00007069"/>
    </source>
</evidence>
<proteinExistence type="inferred from homology"/>
<dbReference type="CDD" id="cd06261">
    <property type="entry name" value="TM_PBP2"/>
    <property type="match status" value="1"/>
</dbReference>
<keyword evidence="4 10" id="KW-0813">Transport</keyword>
<evidence type="ECO:0000256" key="10">
    <source>
        <dbReference type="RuleBase" id="RU363032"/>
    </source>
</evidence>
<comment type="caution">
    <text evidence="13">The sequence shown here is derived from an EMBL/GenBank/DDBJ whole genome shotgun (WGS) entry which is preliminary data.</text>
</comment>
<feature type="transmembrane region" description="Helical" evidence="10">
    <location>
        <begin position="20"/>
        <end position="42"/>
    </location>
</feature>
<dbReference type="SUPFAM" id="SSF161098">
    <property type="entry name" value="MetI-like"/>
    <property type="match status" value="1"/>
</dbReference>
<keyword evidence="8 10" id="KW-1133">Transmembrane helix</keyword>